<evidence type="ECO:0000256" key="9">
    <source>
        <dbReference type="PIRSR" id="PIRSR037404-1"/>
    </source>
</evidence>
<dbReference type="PIRSF" id="PIRSF037404">
    <property type="entry name" value="DNMT1"/>
    <property type="match status" value="1"/>
</dbReference>
<evidence type="ECO:0000256" key="5">
    <source>
        <dbReference type="ARBA" id="ARBA00022691"/>
    </source>
</evidence>
<dbReference type="EMBL" id="KP898246">
    <property type="protein sequence ID" value="ALB00264.1"/>
    <property type="molecule type" value="mRNA"/>
</dbReference>
<reference evidence="15" key="1">
    <citation type="journal article" date="2016" name="Genes Genomics">
        <title>Correlation between the DNA methyltransferase (Dnmt) gene family and genome-wide 5-methylcytosine (5mC) in rotifer, copepod, and fish.</title>
        <authorList>
            <person name="Kim B.-M."/>
            <person name="Mirbahai L."/>
            <person name="Mally A."/>
            <person name="Chipman J.K."/>
            <person name="Rhee J.-S."/>
            <person name="Lee J.-S."/>
        </authorList>
    </citation>
    <scope>NUCLEOTIDE SEQUENCE</scope>
</reference>
<keyword evidence="5 10" id="KW-0949">S-adenosyl-L-methionine</keyword>
<dbReference type="PANTHER" id="PTHR10629">
    <property type="entry name" value="CYTOSINE-SPECIFIC METHYLTRANSFERASE"/>
    <property type="match status" value="1"/>
</dbReference>
<dbReference type="FunFam" id="3.90.120.10:FF:000001">
    <property type="entry name" value="DNA (cytosine-5)-methyltransferase"/>
    <property type="match status" value="1"/>
</dbReference>
<dbReference type="PROSITE" id="PS00095">
    <property type="entry name" value="C5_MTASE_2"/>
    <property type="match status" value="1"/>
</dbReference>
<dbReference type="PROSITE" id="PS51679">
    <property type="entry name" value="SAM_MT_C5"/>
    <property type="match status" value="1"/>
</dbReference>
<dbReference type="GO" id="GO:0032259">
    <property type="term" value="P:methylation"/>
    <property type="evidence" value="ECO:0007669"/>
    <property type="project" value="UniProtKB-KW"/>
</dbReference>
<dbReference type="Pfam" id="PF01426">
    <property type="entry name" value="BAH"/>
    <property type="match status" value="2"/>
</dbReference>
<proteinExistence type="evidence at transcript level"/>
<dbReference type="InterPro" id="IPR029063">
    <property type="entry name" value="SAM-dependent_MTases_sf"/>
</dbReference>
<evidence type="ECO:0000256" key="10">
    <source>
        <dbReference type="PROSITE-ProRule" id="PRU01016"/>
    </source>
</evidence>
<dbReference type="SMART" id="SM00439">
    <property type="entry name" value="BAH"/>
    <property type="match status" value="2"/>
</dbReference>
<dbReference type="Gene3D" id="3.90.120.10">
    <property type="entry name" value="DNA Methylase, subunit A, domain 2"/>
    <property type="match status" value="1"/>
</dbReference>
<feature type="active site" evidence="9 10">
    <location>
        <position position="890"/>
    </location>
</feature>
<feature type="region of interest" description="Disordered" evidence="13">
    <location>
        <begin position="1"/>
        <end position="112"/>
    </location>
</feature>
<feature type="compositionally biased region" description="Acidic residues" evidence="13">
    <location>
        <begin position="7"/>
        <end position="23"/>
    </location>
</feature>
<dbReference type="InterPro" id="IPR043151">
    <property type="entry name" value="BAH_sf"/>
</dbReference>
<dbReference type="InterPro" id="IPR022702">
    <property type="entry name" value="Cytosine_MeTrfase1_RFD"/>
</dbReference>
<evidence type="ECO:0000256" key="4">
    <source>
        <dbReference type="ARBA" id="ARBA00022679"/>
    </source>
</evidence>
<dbReference type="GO" id="GO:0003682">
    <property type="term" value="F:chromatin binding"/>
    <property type="evidence" value="ECO:0007669"/>
    <property type="project" value="InterPro"/>
</dbReference>
<dbReference type="GO" id="GO:0044027">
    <property type="term" value="P:negative regulation of gene expression via chromosomal CpG island methylation"/>
    <property type="evidence" value="ECO:0007669"/>
    <property type="project" value="TreeGrafter"/>
</dbReference>
<dbReference type="InterPro" id="IPR050390">
    <property type="entry name" value="C5-Methyltransferase"/>
</dbReference>
<evidence type="ECO:0000256" key="11">
    <source>
        <dbReference type="RuleBase" id="RU000416"/>
    </source>
</evidence>
<dbReference type="Gene3D" id="3.40.50.150">
    <property type="entry name" value="Vaccinia Virus protein VP39"/>
    <property type="match status" value="1"/>
</dbReference>
<evidence type="ECO:0000256" key="13">
    <source>
        <dbReference type="SAM" id="MobiDB-lite"/>
    </source>
</evidence>
<evidence type="ECO:0000256" key="7">
    <source>
        <dbReference type="ARBA" id="ARBA00023125"/>
    </source>
</evidence>
<keyword evidence="4 10" id="KW-0808">Transferase</keyword>
<evidence type="ECO:0000256" key="2">
    <source>
        <dbReference type="ARBA" id="ARBA00011975"/>
    </source>
</evidence>
<dbReference type="InterPro" id="IPR001025">
    <property type="entry name" value="BAH_dom"/>
</dbReference>
<evidence type="ECO:0000256" key="6">
    <source>
        <dbReference type="ARBA" id="ARBA00022737"/>
    </source>
</evidence>
<protein>
    <recommendedName>
        <fullName evidence="2">DNA (cytosine-5-)-methyltransferase</fullName>
        <ecNumber evidence="2">2.1.1.37</ecNumber>
    </recommendedName>
</protein>
<comment type="similarity">
    <text evidence="10 11">Belongs to the class I-like SAM-binding methyltransferase superfamily. C5-methyltransferase family.</text>
</comment>
<dbReference type="Gene3D" id="1.10.10.2230">
    <property type="match status" value="1"/>
</dbReference>
<gene>
    <name evidence="15" type="primary">DNMT1-2</name>
</gene>
<keyword evidence="3 10" id="KW-0489">Methyltransferase</keyword>
<name>A0A0N7E4T5_TIGJA</name>
<dbReference type="NCBIfam" id="TIGR00675">
    <property type="entry name" value="dcm"/>
    <property type="match status" value="1"/>
</dbReference>
<dbReference type="AlphaFoldDB" id="A0A0N7E4T5"/>
<evidence type="ECO:0000256" key="8">
    <source>
        <dbReference type="ARBA" id="ARBA00023242"/>
    </source>
</evidence>
<dbReference type="PROSITE" id="PS51038">
    <property type="entry name" value="BAH"/>
    <property type="match status" value="2"/>
</dbReference>
<dbReference type="GO" id="GO:0003677">
    <property type="term" value="F:DNA binding"/>
    <property type="evidence" value="ECO:0007669"/>
    <property type="project" value="UniProtKB-KW"/>
</dbReference>
<dbReference type="SUPFAM" id="SSF53335">
    <property type="entry name" value="S-adenosyl-L-methionine-dependent methyltransferases"/>
    <property type="match status" value="1"/>
</dbReference>
<dbReference type="EC" id="2.1.1.37" evidence="2"/>
<evidence type="ECO:0000256" key="1">
    <source>
        <dbReference type="ARBA" id="ARBA00004123"/>
    </source>
</evidence>
<feature type="domain" description="BAH" evidence="14">
    <location>
        <begin position="451"/>
        <end position="571"/>
    </location>
</feature>
<evidence type="ECO:0000313" key="15">
    <source>
        <dbReference type="EMBL" id="ALB00264.1"/>
    </source>
</evidence>
<dbReference type="Pfam" id="PF00145">
    <property type="entry name" value="DNA_methylase"/>
    <property type="match status" value="1"/>
</dbReference>
<feature type="compositionally biased region" description="Basic residues" evidence="13">
    <location>
        <begin position="76"/>
        <end position="87"/>
    </location>
</feature>
<keyword evidence="7" id="KW-0238">DNA-binding</keyword>
<evidence type="ECO:0000256" key="3">
    <source>
        <dbReference type="ARBA" id="ARBA00022603"/>
    </source>
</evidence>
<dbReference type="PANTHER" id="PTHR10629:SF52">
    <property type="entry name" value="DNA (CYTOSINE-5)-METHYLTRANSFERASE 1"/>
    <property type="match status" value="1"/>
</dbReference>
<dbReference type="GO" id="GO:0003886">
    <property type="term" value="F:DNA (cytosine-5-)-methyltransferase activity"/>
    <property type="evidence" value="ECO:0007669"/>
    <property type="project" value="UniProtKB-EC"/>
</dbReference>
<dbReference type="Gene3D" id="2.30.30.490">
    <property type="match status" value="2"/>
</dbReference>
<accession>A0A0N7E4T5</accession>
<dbReference type="InterPro" id="IPR031303">
    <property type="entry name" value="C5_meth_CS"/>
</dbReference>
<keyword evidence="6" id="KW-0677">Repeat</keyword>
<comment type="subcellular location">
    <subcellularLocation>
        <location evidence="1">Nucleus</location>
    </subcellularLocation>
</comment>
<keyword evidence="8" id="KW-0539">Nucleus</keyword>
<sequence length="1263" mass="142781">MSPVDVSDGEIVVDDLPEAEEQPIEIRISAKPGPKSKTRLIPVPVEPPPQISRTPSPILRRPGPKSRTRPQSASNGKKRRLGPKSRNRSTGNQPSQSSSTTKNCPECHGRSDQVQWASPCHEVAVGEAEAIRDKLIAVEGSERDRPQAFLADFSVMDTRGHLVSFWDGLVDRGRKLYMNGLIKSVFSDPDSVLGVYVRQAGPIVQWWTTGFNKGENVVIGVSTDWADYHLQLPSLEYARIMKNLQERTILTKMVFEIADSAFETASDITYEDMLIQMEADAPKYGLDYFSEEHLLNNARFIVDHIGSFEEAGQDDDDEEDEALRLIDSSCMAKLVQYSGQLDRLRDKKSEIKRSKKSKKRTVVTAKKSIVKRTFSKATTTPLIRYVFESVFKHQIAVDLLNQGSNLLLNGSSTEPPTKLKKLKPAEVCFTGPVINLEGQTKFYEAVEVAGTRVQIGGYVAITSELPETPDFIGRIIYLFDDGAEQLAHVRYFCRGQDTVLGMTSDPDELFLTDECEDVSISDLVEAVEVEYRRTSSDWAEYSSRDIIEIECDGFWYRFKYQAKFARFEVVPQVEDSPDEARFCHTCHQFDEDLLKRTPRVLNGALLINGDQYEVGDACLIDPEALPMSHVEVKVQKTPYIPKEQQVKDPEQYPEFFRFQFSKQGVRQSNDDNPDPFRIGIIEHINSNIPEVQIKIRKILRPEHTFVDPDEANQQDLHYVIFSNEFSFIEAKSIRGKCHLCPKQLLQMDPSEWFEGGTNRFYFDRTYNSFEKVFEDLSPDVIERFSNLDHVHESGALPQISRPLNTLDVFAGCGGLSVGLEQSGVSLPLWAIENSEAPAIAFKLSNPDCTVFHEDCNAILKNVMDGHTHDQEGRQYPQRGQVELMAAGPPCQGFSRMNIFSEREYSQFKNSLIATYLSYCDYYRPKYVILENVMNLAMFKKNLVLKLCFRALLMMGYQCTFGIMQAGHFGVPQTRRRCILLAAAPTEILPNYPTPRHVFAKSALGVNVDDKLFTANVPYMGSAPYRTITVRDAIGDLPPIQNGDNILEKSYSQPPKSHFQRRMRRSDKLQDHICRKMAPLIEMRMSLVPQEPGSDWRDLPNIEIQLSDGTFSEKLKYLYRDYASPKSSRLRGVCPCNADKSIKCDGLSIQGQTIIPWCLPHTANRNGNWAGLYGRINWDGHFPTTVTNPEPISKQGRVLHPVQNRVVSVRECARSQGFPDDYQFYGTIMEKHRQIGNAVPPPLARAIGAEILLSIAKNNLNGSS</sequence>
<feature type="coiled-coil region" evidence="12">
    <location>
        <begin position="334"/>
        <end position="361"/>
    </location>
</feature>
<dbReference type="PRINTS" id="PR00105">
    <property type="entry name" value="C5METTRFRASE"/>
</dbReference>
<dbReference type="GO" id="GO:0005634">
    <property type="term" value="C:nucleus"/>
    <property type="evidence" value="ECO:0007669"/>
    <property type="project" value="UniProtKB-SubCell"/>
</dbReference>
<feature type="compositionally biased region" description="Polar residues" evidence="13">
    <location>
        <begin position="88"/>
        <end position="103"/>
    </location>
</feature>
<evidence type="ECO:0000259" key="14">
    <source>
        <dbReference type="PROSITE" id="PS51038"/>
    </source>
</evidence>
<dbReference type="GO" id="GO:0006346">
    <property type="term" value="P:DNA methylation-dependent constitutive heterochromatin formation"/>
    <property type="evidence" value="ECO:0007669"/>
    <property type="project" value="InterPro"/>
</dbReference>
<organism evidence="15">
    <name type="scientific">Tigriopus japonicus</name>
    <name type="common">Copepod</name>
    <dbReference type="NCBI Taxonomy" id="158387"/>
    <lineage>
        <taxon>Eukaryota</taxon>
        <taxon>Metazoa</taxon>
        <taxon>Ecdysozoa</taxon>
        <taxon>Arthropoda</taxon>
        <taxon>Crustacea</taxon>
        <taxon>Multicrustacea</taxon>
        <taxon>Hexanauplia</taxon>
        <taxon>Copepoda</taxon>
        <taxon>Harpacticoida</taxon>
        <taxon>Harpacticidae</taxon>
        <taxon>Tigriopus</taxon>
    </lineage>
</organism>
<keyword evidence="12" id="KW-0175">Coiled coil</keyword>
<dbReference type="Pfam" id="PF12047">
    <property type="entry name" value="DNMT1-RFD"/>
    <property type="match status" value="1"/>
</dbReference>
<evidence type="ECO:0000256" key="12">
    <source>
        <dbReference type="SAM" id="Coils"/>
    </source>
</evidence>
<dbReference type="InterPro" id="IPR001525">
    <property type="entry name" value="C5_MeTfrase"/>
</dbReference>
<feature type="domain" description="BAH" evidence="14">
    <location>
        <begin position="656"/>
        <end position="777"/>
    </location>
</feature>